<evidence type="ECO:0000256" key="2">
    <source>
        <dbReference type="SAM" id="Phobius"/>
    </source>
</evidence>
<dbReference type="EMBL" id="JABCQH010000005">
    <property type="protein sequence ID" value="MBF0888349.1"/>
    <property type="molecule type" value="Genomic_DNA"/>
</dbReference>
<evidence type="ECO:0000313" key="5">
    <source>
        <dbReference type="Proteomes" id="UP000662701"/>
    </source>
</evidence>
<dbReference type="InterPro" id="IPR009061">
    <property type="entry name" value="DNA-bd_dom_put_sf"/>
</dbReference>
<dbReference type="RefSeq" id="WP_194262401.1">
    <property type="nucleotide sequence ID" value="NZ_JABCQH010000005.1"/>
</dbReference>
<protein>
    <submittedName>
        <fullName evidence="4">Helix-turn-helix domain-containing protein</fullName>
    </submittedName>
</protein>
<comment type="caution">
    <text evidence="4">The sequence shown here is derived from an EMBL/GenBank/DDBJ whole genome shotgun (WGS) entry which is preliminary data.</text>
</comment>
<keyword evidence="2" id="KW-0472">Membrane</keyword>
<keyword evidence="2" id="KW-0812">Transmembrane</keyword>
<dbReference type="InterPro" id="IPR041657">
    <property type="entry name" value="HTH_17"/>
</dbReference>
<accession>A0ABR9YW04</accession>
<evidence type="ECO:0000256" key="1">
    <source>
        <dbReference type="SAM" id="MobiDB-lite"/>
    </source>
</evidence>
<evidence type="ECO:0000313" key="4">
    <source>
        <dbReference type="EMBL" id="MBF0888349.1"/>
    </source>
</evidence>
<proteinExistence type="predicted"/>
<feature type="transmembrane region" description="Helical" evidence="2">
    <location>
        <begin position="91"/>
        <end position="119"/>
    </location>
</feature>
<reference evidence="4" key="1">
    <citation type="submission" date="2020-04" db="EMBL/GenBank/DDBJ databases">
        <authorList>
            <person name="Sombolestani A."/>
        </authorList>
    </citation>
    <scope>NUCLEOTIDE SEQUENCE</scope>
    <source>
        <strain evidence="4">LMG 1745</strain>
    </source>
</reference>
<sequence length="120" mass="13226">MTSKEAAEYLRISYDGFRTMRSRGQGPAVFIALGRRLRFRKQDLDAFLASRVQYDDRVSDPGHAKGVSAGSDLNPVALKRKRGRPRSTGQIVLMPVSFYAKASLLLALAMAGCMISLLFS</sequence>
<gene>
    <name evidence="4" type="ORF">HKD19_07315</name>
</gene>
<keyword evidence="5" id="KW-1185">Reference proteome</keyword>
<organism evidence="4 5">
    <name type="scientific">Gluconobacter cadivus</name>
    <dbReference type="NCBI Taxonomy" id="2728101"/>
    <lineage>
        <taxon>Bacteria</taxon>
        <taxon>Pseudomonadati</taxon>
        <taxon>Pseudomonadota</taxon>
        <taxon>Alphaproteobacteria</taxon>
        <taxon>Acetobacterales</taxon>
        <taxon>Acetobacteraceae</taxon>
        <taxon>Gluconobacter</taxon>
    </lineage>
</organism>
<feature type="region of interest" description="Disordered" evidence="1">
    <location>
        <begin position="63"/>
        <end position="84"/>
    </location>
</feature>
<evidence type="ECO:0000259" key="3">
    <source>
        <dbReference type="Pfam" id="PF12728"/>
    </source>
</evidence>
<name>A0ABR9YW04_9PROT</name>
<dbReference type="SUPFAM" id="SSF46955">
    <property type="entry name" value="Putative DNA-binding domain"/>
    <property type="match status" value="1"/>
</dbReference>
<dbReference type="Proteomes" id="UP000662701">
    <property type="component" value="Unassembled WGS sequence"/>
</dbReference>
<keyword evidence="2" id="KW-1133">Transmembrane helix</keyword>
<dbReference type="NCBIfam" id="TIGR01764">
    <property type="entry name" value="excise"/>
    <property type="match status" value="1"/>
</dbReference>
<reference evidence="4" key="2">
    <citation type="submission" date="2020-11" db="EMBL/GenBank/DDBJ databases">
        <title>Description of novel Gluconobacter species.</title>
        <authorList>
            <person name="Cleenwerck I."/>
            <person name="Cnockaert M."/>
            <person name="Borremans W."/>
            <person name="Wieme A.D."/>
            <person name="De Vuyst L."/>
            <person name="Vandamme P."/>
        </authorList>
    </citation>
    <scope>NUCLEOTIDE SEQUENCE</scope>
    <source>
        <strain evidence="4">LMG 1745</strain>
    </source>
</reference>
<dbReference type="Pfam" id="PF12728">
    <property type="entry name" value="HTH_17"/>
    <property type="match status" value="1"/>
</dbReference>
<feature type="domain" description="Helix-turn-helix" evidence="3">
    <location>
        <begin position="1"/>
        <end position="51"/>
    </location>
</feature>
<dbReference type="InterPro" id="IPR010093">
    <property type="entry name" value="SinI_DNA-bd"/>
</dbReference>